<evidence type="ECO:0000313" key="2">
    <source>
        <dbReference type="EMBL" id="QLG71223.1"/>
    </source>
</evidence>
<dbReference type="RefSeq" id="XP_037142951.1">
    <property type="nucleotide sequence ID" value="XM_037287056.1"/>
</dbReference>
<evidence type="ECO:0000256" key="1">
    <source>
        <dbReference type="SAM" id="MobiDB-lite"/>
    </source>
</evidence>
<dbReference type="GeneID" id="59234884"/>
<accession>A0A7H9AYD8</accession>
<keyword evidence="3" id="KW-1185">Reference proteome</keyword>
<reference evidence="2 3" key="1">
    <citation type="submission" date="2020-07" db="EMBL/GenBank/DDBJ databases">
        <title>The yeast mating-type switching endonuclease HO is a domesticated member of an unorthodox homing genetic element family.</title>
        <authorList>
            <person name="Coughlan A.Y."/>
            <person name="Lombardi L."/>
            <person name="Braun-Galleani S."/>
            <person name="Martos A.R."/>
            <person name="Galeote V."/>
            <person name="Bigey F."/>
            <person name="Dequin S."/>
            <person name="Byrne K.P."/>
            <person name="Wolfe K.H."/>
        </authorList>
    </citation>
    <scope>NUCLEOTIDE SEQUENCE [LARGE SCALE GENOMIC DNA]</scope>
    <source>
        <strain evidence="2 3">NRRL Y-6702</strain>
    </source>
</reference>
<dbReference type="EMBL" id="CP058605">
    <property type="protein sequence ID" value="QLG71223.1"/>
    <property type="molecule type" value="Genomic_DNA"/>
</dbReference>
<protein>
    <submittedName>
        <fullName evidence="2">Uncharacterized protein</fullName>
    </submittedName>
</protein>
<gene>
    <name evidence="2" type="ORF">HG535_0B02620</name>
</gene>
<feature type="compositionally biased region" description="Basic and acidic residues" evidence="1">
    <location>
        <begin position="166"/>
        <end position="175"/>
    </location>
</feature>
<dbReference type="Proteomes" id="UP000509704">
    <property type="component" value="Chromosome 2"/>
</dbReference>
<dbReference type="InterPro" id="IPR035303">
    <property type="entry name" value="DUF5364"/>
</dbReference>
<dbReference type="Pfam" id="PF17322">
    <property type="entry name" value="DUF5364"/>
    <property type="match status" value="1"/>
</dbReference>
<organism evidence="2 3">
    <name type="scientific">Zygotorulaspora mrakii</name>
    <name type="common">Zygosaccharomyces mrakii</name>
    <dbReference type="NCBI Taxonomy" id="42260"/>
    <lineage>
        <taxon>Eukaryota</taxon>
        <taxon>Fungi</taxon>
        <taxon>Dikarya</taxon>
        <taxon>Ascomycota</taxon>
        <taxon>Saccharomycotina</taxon>
        <taxon>Saccharomycetes</taxon>
        <taxon>Saccharomycetales</taxon>
        <taxon>Saccharomycetaceae</taxon>
        <taxon>Zygotorulaspora</taxon>
    </lineage>
</organism>
<proteinExistence type="predicted"/>
<sequence>MDPYSLKRDNRKKFQDKQRLKHRHATPSDRKYRALNRQEKEGENSQSNEDKDEEEVELEIPSNEARYHEDITMAFGDAGEEERNSIASKRLRDILKEKAEQEKFQDNLPQNESSQARITTKGLQTMDIADLNQLLGTKNNTNLTPAPRAAQRNHQLATLDKQQSVESRDNRKNKESATSNVPKDLIAAQDFLDDLI</sequence>
<dbReference type="OrthoDB" id="4069039at2759"/>
<feature type="region of interest" description="Disordered" evidence="1">
    <location>
        <begin position="138"/>
        <end position="182"/>
    </location>
</feature>
<dbReference type="KEGG" id="zmk:HG535_0B02620"/>
<feature type="compositionally biased region" description="Basic and acidic residues" evidence="1">
    <location>
        <begin position="26"/>
        <end position="43"/>
    </location>
</feature>
<feature type="compositionally biased region" description="Basic and acidic residues" evidence="1">
    <location>
        <begin position="1"/>
        <end position="18"/>
    </location>
</feature>
<dbReference type="AlphaFoldDB" id="A0A7H9AYD8"/>
<name>A0A7H9AYD8_ZYGMR</name>
<feature type="compositionally biased region" description="Polar residues" evidence="1">
    <location>
        <begin position="152"/>
        <end position="165"/>
    </location>
</feature>
<feature type="region of interest" description="Disordered" evidence="1">
    <location>
        <begin position="1"/>
        <end position="69"/>
    </location>
</feature>
<evidence type="ECO:0000313" key="3">
    <source>
        <dbReference type="Proteomes" id="UP000509704"/>
    </source>
</evidence>